<dbReference type="PRINTS" id="PR00081">
    <property type="entry name" value="GDHRDH"/>
</dbReference>
<dbReference type="Pfam" id="PF13561">
    <property type="entry name" value="adh_short_C2"/>
    <property type="match status" value="1"/>
</dbReference>
<evidence type="ECO:0000313" key="3">
    <source>
        <dbReference type="EMBL" id="QPC80867.1"/>
    </source>
</evidence>
<dbReference type="Gene3D" id="3.40.50.720">
    <property type="entry name" value="NAD(P)-binding Rossmann-like Domain"/>
    <property type="match status" value="1"/>
</dbReference>
<dbReference type="AlphaFoldDB" id="A0A7S8E5P9"/>
<accession>A0A7S8E5P9</accession>
<reference evidence="3 4" key="1">
    <citation type="submission" date="2020-02" db="EMBL/GenBank/DDBJ databases">
        <authorList>
            <person name="Zheng R.K."/>
            <person name="Sun C.M."/>
        </authorList>
    </citation>
    <scope>NUCLEOTIDE SEQUENCE [LARGE SCALE GENOMIC DNA]</scope>
    <source>
        <strain evidence="4">rifampicinis</strain>
    </source>
</reference>
<name>A0A7S8E5P9_9CHLR</name>
<dbReference type="CDD" id="cd05344">
    <property type="entry name" value="BKR_like_SDR_like"/>
    <property type="match status" value="1"/>
</dbReference>
<dbReference type="FunFam" id="3.40.50.720:FF:000084">
    <property type="entry name" value="Short-chain dehydrogenase reductase"/>
    <property type="match status" value="1"/>
</dbReference>
<dbReference type="SUPFAM" id="SSF51735">
    <property type="entry name" value="NAD(P)-binding Rossmann-fold domains"/>
    <property type="match status" value="1"/>
</dbReference>
<dbReference type="PANTHER" id="PTHR42879:SF6">
    <property type="entry name" value="NADPH-DEPENDENT REDUCTASE BACG"/>
    <property type="match status" value="1"/>
</dbReference>
<proteinExistence type="inferred from homology"/>
<keyword evidence="2" id="KW-0560">Oxidoreductase</keyword>
<organism evidence="3 4">
    <name type="scientific">Phototrophicus methaneseepsis</name>
    <dbReference type="NCBI Taxonomy" id="2710758"/>
    <lineage>
        <taxon>Bacteria</taxon>
        <taxon>Bacillati</taxon>
        <taxon>Chloroflexota</taxon>
        <taxon>Candidatus Thermofontia</taxon>
        <taxon>Phototrophicales</taxon>
        <taxon>Phototrophicaceae</taxon>
        <taxon>Phototrophicus</taxon>
    </lineage>
</organism>
<dbReference type="Proteomes" id="UP000594468">
    <property type="component" value="Chromosome"/>
</dbReference>
<sequence length="263" mass="27832">MDLGLQNARVLVTASSAGLGAATARRFSLEGARVVISSRSLPDLQDTASKIVEETGNPVFTHAADVTDDQAIKRLIDNAHTMLGGLDILVTNAGGPPAGTFDDFDMADWHNATDLTLHAHVNLIKHALPHLKQSPRAAVLAIVSIAARQPVHNLTLSNTIRPAVVGLMKTLSLEYATEGIRFNSILPGTTDTQRIQRLMEARAAKNNSTPEEEKARAGESIPLGRIGTPEEFANAAVFLCSPAAGFITGIALPVDGGETRSSF</sequence>
<evidence type="ECO:0000256" key="2">
    <source>
        <dbReference type="ARBA" id="ARBA00023002"/>
    </source>
</evidence>
<dbReference type="PANTHER" id="PTHR42879">
    <property type="entry name" value="3-OXOACYL-(ACYL-CARRIER-PROTEIN) REDUCTASE"/>
    <property type="match status" value="1"/>
</dbReference>
<dbReference type="RefSeq" id="WP_195168942.1">
    <property type="nucleotide sequence ID" value="NZ_CP062983.1"/>
</dbReference>
<gene>
    <name evidence="3" type="ORF">G4Y79_14240</name>
</gene>
<dbReference type="InterPro" id="IPR050259">
    <property type="entry name" value="SDR"/>
</dbReference>
<dbReference type="EMBL" id="CP062983">
    <property type="protein sequence ID" value="QPC80867.1"/>
    <property type="molecule type" value="Genomic_DNA"/>
</dbReference>
<dbReference type="GO" id="GO:0016491">
    <property type="term" value="F:oxidoreductase activity"/>
    <property type="evidence" value="ECO:0007669"/>
    <property type="project" value="UniProtKB-KW"/>
</dbReference>
<evidence type="ECO:0000313" key="4">
    <source>
        <dbReference type="Proteomes" id="UP000594468"/>
    </source>
</evidence>
<dbReference type="KEGG" id="pmet:G4Y79_14240"/>
<dbReference type="InterPro" id="IPR036291">
    <property type="entry name" value="NAD(P)-bd_dom_sf"/>
</dbReference>
<comment type="similarity">
    <text evidence="1">Belongs to the short-chain dehydrogenases/reductases (SDR) family.</text>
</comment>
<keyword evidence="4" id="KW-1185">Reference proteome</keyword>
<dbReference type="InterPro" id="IPR002347">
    <property type="entry name" value="SDR_fam"/>
</dbReference>
<evidence type="ECO:0000256" key="1">
    <source>
        <dbReference type="ARBA" id="ARBA00006484"/>
    </source>
</evidence>
<protein>
    <submittedName>
        <fullName evidence="3">SDR family oxidoreductase</fullName>
    </submittedName>
</protein>